<dbReference type="OrthoDB" id="277802at2759"/>
<gene>
    <name evidence="5" type="ORF">CANCADRAFT_105128</name>
</gene>
<keyword evidence="6" id="KW-1185">Reference proteome</keyword>
<dbReference type="InterPro" id="IPR012677">
    <property type="entry name" value="Nucleotide-bd_a/b_plait_sf"/>
</dbReference>
<dbReference type="SUPFAM" id="SSF54928">
    <property type="entry name" value="RNA-binding domain, RBD"/>
    <property type="match status" value="1"/>
</dbReference>
<feature type="domain" description="RRM" evidence="4">
    <location>
        <begin position="11"/>
        <end position="90"/>
    </location>
</feature>
<evidence type="ECO:0000256" key="1">
    <source>
        <dbReference type="ARBA" id="ARBA00022884"/>
    </source>
</evidence>
<dbReference type="InterPro" id="IPR035979">
    <property type="entry name" value="RBD_domain_sf"/>
</dbReference>
<sequence length="121" mass="13832">MEELSTGLNKHTLYIKNINDKIKKDELKRSLYMLFSVCGSIVKVVTVKGPKMKGQAHIIFTSEASATIAMATLQGTLFYDKKLIIDYARKPSMVIRDTRDGKRKRPLDDFIDPPATRLRMR</sequence>
<evidence type="ECO:0000313" key="5">
    <source>
        <dbReference type="EMBL" id="ODV90328.1"/>
    </source>
</evidence>
<dbReference type="FunFam" id="3.30.70.330:FF:000039">
    <property type="entry name" value="U1 small nuclear ribonucleoprotein A"/>
    <property type="match status" value="1"/>
</dbReference>
<dbReference type="CDD" id="cd12246">
    <property type="entry name" value="RRM1_U1A_like"/>
    <property type="match status" value="1"/>
</dbReference>
<dbReference type="Proteomes" id="UP000095023">
    <property type="component" value="Unassembled WGS sequence"/>
</dbReference>
<dbReference type="Pfam" id="PF00076">
    <property type="entry name" value="RRM_1"/>
    <property type="match status" value="1"/>
</dbReference>
<dbReference type="PANTHER" id="PTHR16105">
    <property type="entry name" value="RNA-BINDING REGION-CONTAINING PROTEIN 3"/>
    <property type="match status" value="1"/>
</dbReference>
<feature type="transmembrane region" description="Helical" evidence="3">
    <location>
        <begin position="31"/>
        <end position="50"/>
    </location>
</feature>
<proteinExistence type="predicted"/>
<accession>A0A1E4TF78</accession>
<dbReference type="SMART" id="SM00360">
    <property type="entry name" value="RRM"/>
    <property type="match status" value="1"/>
</dbReference>
<dbReference type="AlphaFoldDB" id="A0A1E4TF78"/>
<dbReference type="GO" id="GO:0030626">
    <property type="term" value="F:U12 snRNA binding"/>
    <property type="evidence" value="ECO:0007669"/>
    <property type="project" value="TreeGrafter"/>
</dbReference>
<reference evidence="6" key="1">
    <citation type="submission" date="2016-02" db="EMBL/GenBank/DDBJ databases">
        <title>Comparative genomics of biotechnologically important yeasts.</title>
        <authorList>
            <consortium name="DOE Joint Genome Institute"/>
            <person name="Riley R."/>
            <person name="Haridas S."/>
            <person name="Wolfe K.H."/>
            <person name="Lopes M.R."/>
            <person name="Hittinger C.T."/>
            <person name="Goker M."/>
            <person name="Salamov A."/>
            <person name="Wisecaver J."/>
            <person name="Long T.M."/>
            <person name="Aerts A.L."/>
            <person name="Barry K."/>
            <person name="Choi C."/>
            <person name="Clum A."/>
            <person name="Coughlan A.Y."/>
            <person name="Deshpande S."/>
            <person name="Douglass A.P."/>
            <person name="Hanson S.J."/>
            <person name="Klenk H.-P."/>
            <person name="Labutti K."/>
            <person name="Lapidus A."/>
            <person name="Lindquist E."/>
            <person name="Lipzen A."/>
            <person name="Meier-Kolthoff J.P."/>
            <person name="Ohm R.A."/>
            <person name="Otillar R.P."/>
            <person name="Pangilinan J."/>
            <person name="Peng Y."/>
            <person name="Rokas A."/>
            <person name="Rosa C.A."/>
            <person name="Scheuner C."/>
            <person name="Sibirny A.A."/>
            <person name="Slot J.C."/>
            <person name="Stielow J.B."/>
            <person name="Sun H."/>
            <person name="Kurtzman C.P."/>
            <person name="Blackwell M."/>
            <person name="Jeffries T.W."/>
            <person name="Grigoriev I.V."/>
        </authorList>
    </citation>
    <scope>NUCLEOTIDE SEQUENCE [LARGE SCALE GENOMIC DNA]</scope>
    <source>
        <strain evidence="6">NRRL Y-17796</strain>
    </source>
</reference>
<protein>
    <recommendedName>
        <fullName evidence="4">RRM domain-containing protein</fullName>
    </recommendedName>
</protein>
<dbReference type="InterPro" id="IPR000504">
    <property type="entry name" value="RRM_dom"/>
</dbReference>
<evidence type="ECO:0000313" key="6">
    <source>
        <dbReference type="Proteomes" id="UP000095023"/>
    </source>
</evidence>
<dbReference type="GO" id="GO:0000398">
    <property type="term" value="P:mRNA splicing, via spliceosome"/>
    <property type="evidence" value="ECO:0007669"/>
    <property type="project" value="TreeGrafter"/>
</dbReference>
<dbReference type="EMBL" id="KV453842">
    <property type="protein sequence ID" value="ODV90328.1"/>
    <property type="molecule type" value="Genomic_DNA"/>
</dbReference>
<dbReference type="PROSITE" id="PS50102">
    <property type="entry name" value="RRM"/>
    <property type="match status" value="1"/>
</dbReference>
<dbReference type="InterPro" id="IPR045164">
    <property type="entry name" value="RBM41/RNPC3"/>
</dbReference>
<evidence type="ECO:0000256" key="2">
    <source>
        <dbReference type="PROSITE-ProRule" id="PRU00176"/>
    </source>
</evidence>
<dbReference type="PANTHER" id="PTHR16105:SF0">
    <property type="entry name" value="RNA-BINDING REGION-CONTAINING PROTEIN 3"/>
    <property type="match status" value="1"/>
</dbReference>
<keyword evidence="3" id="KW-0812">Transmembrane</keyword>
<name>A0A1E4TF78_9ASCO</name>
<organism evidence="5 6">
    <name type="scientific">Tortispora caseinolytica NRRL Y-17796</name>
    <dbReference type="NCBI Taxonomy" id="767744"/>
    <lineage>
        <taxon>Eukaryota</taxon>
        <taxon>Fungi</taxon>
        <taxon>Dikarya</taxon>
        <taxon>Ascomycota</taxon>
        <taxon>Saccharomycotina</taxon>
        <taxon>Trigonopsidomycetes</taxon>
        <taxon>Trigonopsidales</taxon>
        <taxon>Trigonopsidaceae</taxon>
        <taxon>Tortispora</taxon>
    </lineage>
</organism>
<evidence type="ECO:0000256" key="3">
    <source>
        <dbReference type="SAM" id="Phobius"/>
    </source>
</evidence>
<dbReference type="Gene3D" id="3.30.70.330">
    <property type="match status" value="1"/>
</dbReference>
<dbReference type="GO" id="GO:0097157">
    <property type="term" value="F:pre-mRNA intronic binding"/>
    <property type="evidence" value="ECO:0007669"/>
    <property type="project" value="TreeGrafter"/>
</dbReference>
<keyword evidence="1 2" id="KW-0694">RNA-binding</keyword>
<feature type="transmembrane region" description="Helical" evidence="3">
    <location>
        <begin position="56"/>
        <end position="79"/>
    </location>
</feature>
<keyword evidence="3" id="KW-0472">Membrane</keyword>
<keyword evidence="3" id="KW-1133">Transmembrane helix</keyword>
<evidence type="ECO:0000259" key="4">
    <source>
        <dbReference type="PROSITE" id="PS50102"/>
    </source>
</evidence>